<evidence type="ECO:0008006" key="4">
    <source>
        <dbReference type="Google" id="ProtNLM"/>
    </source>
</evidence>
<keyword evidence="1" id="KW-0812">Transmembrane</keyword>
<organism evidence="2 3">
    <name type="scientific">Dietzia aurantiaca</name>
    <dbReference type="NCBI Taxonomy" id="983873"/>
    <lineage>
        <taxon>Bacteria</taxon>
        <taxon>Bacillati</taxon>
        <taxon>Actinomycetota</taxon>
        <taxon>Actinomycetes</taxon>
        <taxon>Mycobacteriales</taxon>
        <taxon>Dietziaceae</taxon>
        <taxon>Dietzia</taxon>
    </lineage>
</organism>
<feature type="transmembrane region" description="Helical" evidence="1">
    <location>
        <begin position="61"/>
        <end position="83"/>
    </location>
</feature>
<accession>A0ABV9PKA8</accession>
<gene>
    <name evidence="2" type="ORF">ACFO7U_02025</name>
</gene>
<reference evidence="3" key="1">
    <citation type="journal article" date="2019" name="Int. J. Syst. Evol. Microbiol.">
        <title>The Global Catalogue of Microorganisms (GCM) 10K type strain sequencing project: providing services to taxonomists for standard genome sequencing and annotation.</title>
        <authorList>
            <consortium name="The Broad Institute Genomics Platform"/>
            <consortium name="The Broad Institute Genome Sequencing Center for Infectious Disease"/>
            <person name="Wu L."/>
            <person name="Ma J."/>
        </authorList>
    </citation>
    <scope>NUCLEOTIDE SEQUENCE [LARGE SCALE GENOMIC DNA]</scope>
    <source>
        <strain evidence="3">JCM 11882</strain>
    </source>
</reference>
<dbReference type="EMBL" id="JBHSHP010000007">
    <property type="protein sequence ID" value="MFC4753557.1"/>
    <property type="molecule type" value="Genomic_DNA"/>
</dbReference>
<dbReference type="Proteomes" id="UP001595836">
    <property type="component" value="Unassembled WGS sequence"/>
</dbReference>
<dbReference type="RefSeq" id="WP_344989067.1">
    <property type="nucleotide sequence ID" value="NZ_BAABCD010000007.1"/>
</dbReference>
<keyword evidence="3" id="KW-1185">Reference proteome</keyword>
<evidence type="ECO:0000313" key="2">
    <source>
        <dbReference type="EMBL" id="MFC4753557.1"/>
    </source>
</evidence>
<evidence type="ECO:0000313" key="3">
    <source>
        <dbReference type="Proteomes" id="UP001595836"/>
    </source>
</evidence>
<protein>
    <recommendedName>
        <fullName evidence="4">Alkaline shock response membrane anchor protein AmaP</fullName>
    </recommendedName>
</protein>
<comment type="caution">
    <text evidence="2">The sequence shown here is derived from an EMBL/GenBank/DDBJ whole genome shotgun (WGS) entry which is preliminary data.</text>
</comment>
<evidence type="ECO:0000256" key="1">
    <source>
        <dbReference type="SAM" id="Phobius"/>
    </source>
</evidence>
<proteinExistence type="predicted"/>
<name>A0ABV9PKA8_9ACTN</name>
<keyword evidence="1" id="KW-1133">Transmembrane helix</keyword>
<keyword evidence="1" id="KW-0472">Membrane</keyword>
<sequence length="205" mass="21122">MRSQSGPRNRFVLLVLGVLALAAAAWLAAAAFDLVPAGGTLDTLVPDGASTPASLLEDAGWALPVGIAVSVIAVLAGLALLVAQIPTAPARAVLRLHDPEGAVLATLEPQVLERALVERVEDVQGVDSASVRATGSATRAGVVAEVTVAASAEIAWTLEQVRNRLFEDLRLSLGSEPRSVDVLVSLRAAKNSARTDRVAVGGEKE</sequence>